<dbReference type="RefSeq" id="WP_115471072.1">
    <property type="nucleotide sequence ID" value="NZ_BJEC01000008.1"/>
</dbReference>
<gene>
    <name evidence="1" type="ORF">DWV05_05650</name>
</gene>
<dbReference type="EMBL" id="QRAY01000009">
    <property type="protein sequence ID" value="RDS59371.1"/>
    <property type="molecule type" value="Genomic_DNA"/>
</dbReference>
<dbReference type="InterPro" id="IPR009057">
    <property type="entry name" value="Homeodomain-like_sf"/>
</dbReference>
<organism evidence="1 2">
    <name type="scientific">Weissella thailandensis</name>
    <dbReference type="NCBI Taxonomy" id="89061"/>
    <lineage>
        <taxon>Bacteria</taxon>
        <taxon>Bacillati</taxon>
        <taxon>Bacillota</taxon>
        <taxon>Bacilli</taxon>
        <taxon>Lactobacillales</taxon>
        <taxon>Lactobacillaceae</taxon>
        <taxon>Weissella</taxon>
    </lineage>
</organism>
<evidence type="ECO:0000313" key="2">
    <source>
        <dbReference type="Proteomes" id="UP000254492"/>
    </source>
</evidence>
<dbReference type="Proteomes" id="UP000254492">
    <property type="component" value="Unassembled WGS sequence"/>
</dbReference>
<name>A0ABX9I3V2_9LACO</name>
<accession>A0ABX9I3V2</accession>
<evidence type="ECO:0000313" key="1">
    <source>
        <dbReference type="EMBL" id="RDS59371.1"/>
    </source>
</evidence>
<dbReference type="InterPro" id="IPR050624">
    <property type="entry name" value="HTH-type_Tx_Regulator"/>
</dbReference>
<dbReference type="PANTHER" id="PTHR43479:SF11">
    <property type="entry name" value="ACREF_ENVCD OPERON REPRESSOR-RELATED"/>
    <property type="match status" value="1"/>
</dbReference>
<sequence>MYTGNNTKAIRSMDVLSDSLFYLMTQYPFSEITITMICQNAKISRQTFYKLFTTKLEATRYLISTDYKFFEKGFVNQKPFYLKDFIKYTLFFFWKRHELINLLIKQNLEDVFLEELHEKLQDVLSLFKDATILNNPAIYNFFTGGLSALILYQIGYDKVENIDKVATELSDMLGNPVLF</sequence>
<dbReference type="Gene3D" id="1.10.357.10">
    <property type="entry name" value="Tetracycline Repressor, domain 2"/>
    <property type="match status" value="1"/>
</dbReference>
<proteinExistence type="predicted"/>
<protein>
    <submittedName>
        <fullName evidence="1">TetR/AcrR family transcriptional regulator</fullName>
    </submittedName>
</protein>
<comment type="caution">
    <text evidence="1">The sequence shown here is derived from an EMBL/GenBank/DDBJ whole genome shotgun (WGS) entry which is preliminary data.</text>
</comment>
<reference evidence="1 2" key="1">
    <citation type="submission" date="2018-07" db="EMBL/GenBank/DDBJ databases">
        <title>Genome-based reclassification of Weissella jogaejeotgali as Weissella thailandensis.</title>
        <authorList>
            <person name="Chun J."/>
            <person name="Kim B.-Y."/>
            <person name="Kwak M.-J."/>
        </authorList>
    </citation>
    <scope>NUCLEOTIDE SEQUENCE [LARGE SCALE GENOMIC DNA]</scope>
    <source>
        <strain evidence="1 2">KCTC 3751</strain>
    </source>
</reference>
<dbReference type="SUPFAM" id="SSF46689">
    <property type="entry name" value="Homeodomain-like"/>
    <property type="match status" value="1"/>
</dbReference>
<keyword evidence="2" id="KW-1185">Reference proteome</keyword>
<dbReference type="PANTHER" id="PTHR43479">
    <property type="entry name" value="ACREF/ENVCD OPERON REPRESSOR-RELATED"/>
    <property type="match status" value="1"/>
</dbReference>